<dbReference type="RefSeq" id="WP_091311652.1">
    <property type="nucleotide sequence ID" value="NZ_CBCSJU010000007.1"/>
</dbReference>
<accession>A0A1H6TSM6</accession>
<dbReference type="STRING" id="402734.SAMN05660918_1751"/>
<evidence type="ECO:0000313" key="2">
    <source>
        <dbReference type="EMBL" id="SEI83073.1"/>
    </source>
</evidence>
<sequence length="261" mass="29575">MNYKHTNYKNTKISYTDAGKGTVVVLLHGFLENSTMWNYLAPVLAKKNRVVCIDLLGHGQTDCLGYVHTMEDMADSVHHVLSELKIRKAVFVGHSMGGYAALAFAELYPEFMKGLVLLNSTSRADSEERIANRTRAIKAVKQNYIAAVRMSIANLFSEENREKLTEQIEWVREEALQTPLQGIIAAQEGMKLRKDREVLLHFAPYPILLILGKKDPVLNYEENLEQIEGTNVQLVTFNDGHMSHLENQAELEKVLTNFLKN</sequence>
<proteinExistence type="predicted"/>
<dbReference type="InterPro" id="IPR050266">
    <property type="entry name" value="AB_hydrolase_sf"/>
</dbReference>
<dbReference type="AlphaFoldDB" id="A0A1H6TSM6"/>
<dbReference type="InterPro" id="IPR000073">
    <property type="entry name" value="AB_hydrolase_1"/>
</dbReference>
<evidence type="ECO:0000313" key="3">
    <source>
        <dbReference type="Proteomes" id="UP000199702"/>
    </source>
</evidence>
<organism evidence="2 3">
    <name type="scientific">Flavobacterium terrigena</name>
    <dbReference type="NCBI Taxonomy" id="402734"/>
    <lineage>
        <taxon>Bacteria</taxon>
        <taxon>Pseudomonadati</taxon>
        <taxon>Bacteroidota</taxon>
        <taxon>Flavobacteriia</taxon>
        <taxon>Flavobacteriales</taxon>
        <taxon>Flavobacteriaceae</taxon>
        <taxon>Flavobacterium</taxon>
    </lineage>
</organism>
<gene>
    <name evidence="2" type="ORF">SAMN05660918_1751</name>
</gene>
<evidence type="ECO:0000259" key="1">
    <source>
        <dbReference type="Pfam" id="PF00561"/>
    </source>
</evidence>
<dbReference type="EMBL" id="FNYA01000003">
    <property type="protein sequence ID" value="SEI83073.1"/>
    <property type="molecule type" value="Genomic_DNA"/>
</dbReference>
<dbReference type="InterPro" id="IPR029058">
    <property type="entry name" value="AB_hydrolase_fold"/>
</dbReference>
<reference evidence="3" key="1">
    <citation type="submission" date="2016-10" db="EMBL/GenBank/DDBJ databases">
        <authorList>
            <person name="Varghese N."/>
            <person name="Submissions S."/>
        </authorList>
    </citation>
    <scope>NUCLEOTIDE SEQUENCE [LARGE SCALE GENOMIC DNA]</scope>
    <source>
        <strain evidence="3">DSM 17934</strain>
    </source>
</reference>
<dbReference type="OrthoDB" id="252464at2"/>
<protein>
    <submittedName>
        <fullName evidence="2">Pimeloyl-ACP methyl ester carboxylesterase</fullName>
    </submittedName>
</protein>
<feature type="domain" description="AB hydrolase-1" evidence="1">
    <location>
        <begin position="23"/>
        <end position="247"/>
    </location>
</feature>
<dbReference type="Gene3D" id="3.40.50.1820">
    <property type="entry name" value="alpha/beta hydrolase"/>
    <property type="match status" value="1"/>
</dbReference>
<dbReference type="Pfam" id="PF00561">
    <property type="entry name" value="Abhydrolase_1"/>
    <property type="match status" value="1"/>
</dbReference>
<dbReference type="PRINTS" id="PR00111">
    <property type="entry name" value="ABHYDROLASE"/>
</dbReference>
<dbReference type="Proteomes" id="UP000199702">
    <property type="component" value="Unassembled WGS sequence"/>
</dbReference>
<dbReference type="PANTHER" id="PTHR43798">
    <property type="entry name" value="MONOACYLGLYCEROL LIPASE"/>
    <property type="match status" value="1"/>
</dbReference>
<keyword evidence="3" id="KW-1185">Reference proteome</keyword>
<name>A0A1H6TSM6_9FLAO</name>
<dbReference type="SUPFAM" id="SSF53474">
    <property type="entry name" value="alpha/beta-Hydrolases"/>
    <property type="match status" value="1"/>
</dbReference>